<keyword evidence="2" id="KW-0812">Transmembrane</keyword>
<dbReference type="EMBL" id="CM009299">
    <property type="protein sequence ID" value="RQO96549.1"/>
    <property type="molecule type" value="Genomic_DNA"/>
</dbReference>
<organism evidence="3 4">
    <name type="scientific">Populus trichocarpa</name>
    <name type="common">Western balsam poplar</name>
    <name type="synonym">Populus balsamifera subsp. trichocarpa</name>
    <dbReference type="NCBI Taxonomy" id="3694"/>
    <lineage>
        <taxon>Eukaryota</taxon>
        <taxon>Viridiplantae</taxon>
        <taxon>Streptophyta</taxon>
        <taxon>Embryophyta</taxon>
        <taxon>Tracheophyta</taxon>
        <taxon>Spermatophyta</taxon>
        <taxon>Magnoliopsida</taxon>
        <taxon>eudicotyledons</taxon>
        <taxon>Gunneridae</taxon>
        <taxon>Pentapetalae</taxon>
        <taxon>rosids</taxon>
        <taxon>fabids</taxon>
        <taxon>Malpighiales</taxon>
        <taxon>Salicaceae</taxon>
        <taxon>Saliceae</taxon>
        <taxon>Populus</taxon>
    </lineage>
</organism>
<dbReference type="InParanoid" id="A0A3N7FME4"/>
<evidence type="ECO:0000313" key="4">
    <source>
        <dbReference type="Proteomes" id="UP000006729"/>
    </source>
</evidence>
<dbReference type="Pfam" id="PF04749">
    <property type="entry name" value="PLAC8"/>
    <property type="match status" value="1"/>
</dbReference>
<accession>A0A3N7FME4</accession>
<dbReference type="InterPro" id="IPR006461">
    <property type="entry name" value="PLAC_motif_containing"/>
</dbReference>
<evidence type="ECO:0000313" key="3">
    <source>
        <dbReference type="EMBL" id="RQO96549.1"/>
    </source>
</evidence>
<dbReference type="STRING" id="3694.A0A3N7FME4"/>
<reference evidence="3 4" key="1">
    <citation type="journal article" date="2006" name="Science">
        <title>The genome of black cottonwood, Populus trichocarpa (Torr. &amp; Gray).</title>
        <authorList>
            <person name="Tuskan G.A."/>
            <person name="Difazio S."/>
            <person name="Jansson S."/>
            <person name="Bohlmann J."/>
            <person name="Grigoriev I."/>
            <person name="Hellsten U."/>
            <person name="Putnam N."/>
            <person name="Ralph S."/>
            <person name="Rombauts S."/>
            <person name="Salamov A."/>
            <person name="Schein J."/>
            <person name="Sterck L."/>
            <person name="Aerts A."/>
            <person name="Bhalerao R.R."/>
            <person name="Bhalerao R.P."/>
            <person name="Blaudez D."/>
            <person name="Boerjan W."/>
            <person name="Brun A."/>
            <person name="Brunner A."/>
            <person name="Busov V."/>
            <person name="Campbell M."/>
            <person name="Carlson J."/>
            <person name="Chalot M."/>
            <person name="Chapman J."/>
            <person name="Chen G.L."/>
            <person name="Cooper D."/>
            <person name="Coutinho P.M."/>
            <person name="Couturier J."/>
            <person name="Covert S."/>
            <person name="Cronk Q."/>
            <person name="Cunningham R."/>
            <person name="Davis J."/>
            <person name="Degroeve S."/>
            <person name="Dejardin A."/>
            <person name="Depamphilis C."/>
            <person name="Detter J."/>
            <person name="Dirks B."/>
            <person name="Dubchak I."/>
            <person name="Duplessis S."/>
            <person name="Ehlting J."/>
            <person name="Ellis B."/>
            <person name="Gendler K."/>
            <person name="Goodstein D."/>
            <person name="Gribskov M."/>
            <person name="Grimwood J."/>
            <person name="Groover A."/>
            <person name="Gunter L."/>
            <person name="Hamberger B."/>
            <person name="Heinze B."/>
            <person name="Helariutta Y."/>
            <person name="Henrissat B."/>
            <person name="Holligan D."/>
            <person name="Holt R."/>
            <person name="Huang W."/>
            <person name="Islam-Faridi N."/>
            <person name="Jones S."/>
            <person name="Jones-Rhoades M."/>
            <person name="Jorgensen R."/>
            <person name="Joshi C."/>
            <person name="Kangasjarvi J."/>
            <person name="Karlsson J."/>
            <person name="Kelleher C."/>
            <person name="Kirkpatrick R."/>
            <person name="Kirst M."/>
            <person name="Kohler A."/>
            <person name="Kalluri U."/>
            <person name="Larimer F."/>
            <person name="Leebens-Mack J."/>
            <person name="Leple J.C."/>
            <person name="Locascio P."/>
            <person name="Lou Y."/>
            <person name="Lucas S."/>
            <person name="Martin F."/>
            <person name="Montanini B."/>
            <person name="Napoli C."/>
            <person name="Nelson D.R."/>
            <person name="Nelson C."/>
            <person name="Nieminen K."/>
            <person name="Nilsson O."/>
            <person name="Pereda V."/>
            <person name="Peter G."/>
            <person name="Philippe R."/>
            <person name="Pilate G."/>
            <person name="Poliakov A."/>
            <person name="Razumovskaya J."/>
            <person name="Richardson P."/>
            <person name="Rinaldi C."/>
            <person name="Ritland K."/>
            <person name="Rouze P."/>
            <person name="Ryaboy D."/>
            <person name="Schmutz J."/>
            <person name="Schrader J."/>
            <person name="Segerman B."/>
            <person name="Shin H."/>
            <person name="Siddiqui A."/>
            <person name="Sterky F."/>
            <person name="Terry A."/>
            <person name="Tsai C.J."/>
            <person name="Uberbacher E."/>
            <person name="Unneberg P."/>
            <person name="Vahala J."/>
            <person name="Wall K."/>
            <person name="Wessler S."/>
            <person name="Yang G."/>
            <person name="Yin T."/>
            <person name="Douglas C."/>
            <person name="Marra M."/>
            <person name="Sandberg G."/>
            <person name="Van de Peer Y."/>
            <person name="Rokhsar D."/>
        </authorList>
    </citation>
    <scope>NUCLEOTIDE SEQUENCE [LARGE SCALE GENOMIC DNA]</scope>
    <source>
        <strain evidence="4">cv. Nisqually</strain>
    </source>
</reference>
<gene>
    <name evidence="3" type="ORF">POPTR_010G108900</name>
</gene>
<dbReference type="Proteomes" id="UP000006729">
    <property type="component" value="Chromosome 10"/>
</dbReference>
<keyword evidence="4" id="KW-1185">Reference proteome</keyword>
<feature type="transmembrane region" description="Helical" evidence="2">
    <location>
        <begin position="123"/>
        <end position="142"/>
    </location>
</feature>
<keyword evidence="2" id="KW-1133">Transmembrane helix</keyword>
<protein>
    <submittedName>
        <fullName evidence="3">Uncharacterized protein</fullName>
    </submittedName>
</protein>
<feature type="region of interest" description="Disordered" evidence="1">
    <location>
        <begin position="195"/>
        <end position="214"/>
    </location>
</feature>
<evidence type="ECO:0000256" key="2">
    <source>
        <dbReference type="SAM" id="Phobius"/>
    </source>
</evidence>
<dbReference type="AlphaFoldDB" id="A0A3N7FME4"/>
<sequence length="214" mass="23619">MDPSNPGASALEIDTNPQPAYPPPETGIPVGHASQYINIPVGHASQYINIPVGHATLYINENPQHPHHHQQRQHGQQARWSSGLCDCCSDVPSCCLTYWCPCITFGRIAEITDRGTTPCAVSGAIYGLLLYFTYCSCLYSCLYRSKLRTQYMLEESRCNDFLVHCCCEPCALCQEYRELKHRGFDMASGWQESLQGPSGTVAPSAPVVGQGMTR</sequence>
<proteinExistence type="predicted"/>
<feature type="region of interest" description="Disordered" evidence="1">
    <location>
        <begin position="1"/>
        <end position="27"/>
    </location>
</feature>
<keyword evidence="2" id="KW-0472">Membrane</keyword>
<evidence type="ECO:0000256" key="1">
    <source>
        <dbReference type="SAM" id="MobiDB-lite"/>
    </source>
</evidence>
<dbReference type="NCBIfam" id="TIGR01571">
    <property type="entry name" value="A_thal_Cys_rich"/>
    <property type="match status" value="1"/>
</dbReference>
<dbReference type="PANTHER" id="PTHR15907">
    <property type="entry name" value="DUF614 FAMILY PROTEIN-RELATED"/>
    <property type="match status" value="1"/>
</dbReference>
<name>A0A3N7FME4_POPTR</name>